<dbReference type="Pfam" id="PF02525">
    <property type="entry name" value="Flavodoxin_2"/>
    <property type="match status" value="1"/>
</dbReference>
<dbReference type="GO" id="GO:0016655">
    <property type="term" value="F:oxidoreductase activity, acting on NAD(P)H, quinone or similar compound as acceptor"/>
    <property type="evidence" value="ECO:0007669"/>
    <property type="project" value="InterPro"/>
</dbReference>
<evidence type="ECO:0000259" key="7">
    <source>
        <dbReference type="Pfam" id="PF02525"/>
    </source>
</evidence>
<dbReference type="GO" id="GO:0016652">
    <property type="term" value="F:oxidoreductase activity, acting on NAD(P)H as acceptor"/>
    <property type="evidence" value="ECO:0007669"/>
    <property type="project" value="UniProtKB-UniRule"/>
</dbReference>
<dbReference type="GO" id="GO:0010181">
    <property type="term" value="F:FMN binding"/>
    <property type="evidence" value="ECO:0007669"/>
    <property type="project" value="UniProtKB-UniRule"/>
</dbReference>
<dbReference type="GO" id="GO:0009055">
    <property type="term" value="F:electron transfer activity"/>
    <property type="evidence" value="ECO:0007669"/>
    <property type="project" value="UniProtKB-UniRule"/>
</dbReference>
<evidence type="ECO:0000256" key="6">
    <source>
        <dbReference type="HAMAP-Rule" id="MF_01216"/>
    </source>
</evidence>
<dbReference type="InterPro" id="IPR003680">
    <property type="entry name" value="Flavodoxin_fold"/>
</dbReference>
<gene>
    <name evidence="6" type="primary">azoR</name>
    <name evidence="8" type="ORF">C1I91_02400</name>
</gene>
<feature type="binding site" evidence="6">
    <location>
        <begin position="17"/>
        <end position="19"/>
    </location>
    <ligand>
        <name>FMN</name>
        <dbReference type="ChEBI" id="CHEBI:58210"/>
    </ligand>
</feature>
<dbReference type="EMBL" id="CP025746">
    <property type="protein sequence ID" value="QAA30605.1"/>
    <property type="molecule type" value="Genomic_DNA"/>
</dbReference>
<comment type="function">
    <text evidence="6">Also exhibits azoreductase activity. Catalyzes the reductive cleavage of the azo bond in aromatic azo compounds to the corresponding amines.</text>
</comment>
<comment type="catalytic activity">
    <reaction evidence="5">
        <text>N,N-dimethyl-1,4-phenylenediamine + anthranilate + 2 NAD(+) = 2-(4-dimethylaminophenyl)diazenylbenzoate + 2 NADH + 2 H(+)</text>
        <dbReference type="Rhea" id="RHEA:55872"/>
        <dbReference type="ChEBI" id="CHEBI:15378"/>
        <dbReference type="ChEBI" id="CHEBI:15783"/>
        <dbReference type="ChEBI" id="CHEBI:16567"/>
        <dbReference type="ChEBI" id="CHEBI:57540"/>
        <dbReference type="ChEBI" id="CHEBI:57945"/>
        <dbReference type="ChEBI" id="CHEBI:71579"/>
        <dbReference type="EC" id="1.7.1.17"/>
    </reaction>
    <physiologicalReaction direction="right-to-left" evidence="5">
        <dbReference type="Rhea" id="RHEA:55874"/>
    </physiologicalReaction>
</comment>
<feature type="domain" description="Flavodoxin-like fold" evidence="7">
    <location>
        <begin position="2"/>
        <end position="206"/>
    </location>
</feature>
<evidence type="ECO:0000256" key="5">
    <source>
        <dbReference type="ARBA" id="ARBA00048542"/>
    </source>
</evidence>
<evidence type="ECO:0000313" key="9">
    <source>
        <dbReference type="Proteomes" id="UP000286268"/>
    </source>
</evidence>
<reference evidence="8 9" key="1">
    <citation type="submission" date="2018-01" db="EMBL/GenBank/DDBJ databases">
        <title>Genome Sequencing and Assembly of Anaerobacter polyendosporus strain CT4.</title>
        <authorList>
            <person name="Tachaapaikoon C."/>
            <person name="Sutheeworapong S."/>
            <person name="Jenjaroenpun P."/>
            <person name="Wongsurawat T."/>
            <person name="Nookeaw I."/>
            <person name="Cheawchanlertfa P."/>
            <person name="Kosugi A."/>
            <person name="Cheevadhanarak S."/>
            <person name="Ratanakhanokchai K."/>
        </authorList>
    </citation>
    <scope>NUCLEOTIDE SEQUENCE [LARGE SCALE GENOMIC DNA]</scope>
    <source>
        <strain evidence="8 9">CT4</strain>
    </source>
</reference>
<keyword evidence="9" id="KW-1185">Reference proteome</keyword>
<dbReference type="InterPro" id="IPR050104">
    <property type="entry name" value="FMN-dep_NADH:Q_OxRdtase_AzoR1"/>
</dbReference>
<evidence type="ECO:0000256" key="2">
    <source>
        <dbReference type="ARBA" id="ARBA00022643"/>
    </source>
</evidence>
<keyword evidence="1 6" id="KW-0285">Flavoprotein</keyword>
<dbReference type="OrthoDB" id="9805013at2"/>
<dbReference type="AlphaFoldDB" id="A0A3R5V5C5"/>
<dbReference type="InterPro" id="IPR029039">
    <property type="entry name" value="Flavoprotein-like_sf"/>
</dbReference>
<dbReference type="NCBIfam" id="NF010075">
    <property type="entry name" value="PRK13556.1"/>
    <property type="match status" value="1"/>
</dbReference>
<dbReference type="PANTHER" id="PTHR43741:SF7">
    <property type="entry name" value="FMN-DEPENDENT NADH:QUINONE OXIDOREDUCTASE"/>
    <property type="match status" value="1"/>
</dbReference>
<comment type="cofactor">
    <cofactor evidence="6">
        <name>FMN</name>
        <dbReference type="ChEBI" id="CHEBI:58210"/>
    </cofactor>
    <text evidence="6">Binds 1 FMN per subunit.</text>
</comment>
<dbReference type="SUPFAM" id="SSF52218">
    <property type="entry name" value="Flavoproteins"/>
    <property type="match status" value="1"/>
</dbReference>
<evidence type="ECO:0000256" key="4">
    <source>
        <dbReference type="ARBA" id="ARBA00023027"/>
    </source>
</evidence>
<dbReference type="HAMAP" id="MF_01216">
    <property type="entry name" value="Azoreductase_type1"/>
    <property type="match status" value="1"/>
</dbReference>
<dbReference type="RefSeq" id="WP_128211056.1">
    <property type="nucleotide sequence ID" value="NZ_CP025746.1"/>
</dbReference>
<dbReference type="Proteomes" id="UP000286268">
    <property type="component" value="Chromosome"/>
</dbReference>
<protein>
    <recommendedName>
        <fullName evidence="6">FMN dependent NADH:quinone oxidoreductase</fullName>
        <ecNumber evidence="6">1.6.5.-</ecNumber>
    </recommendedName>
    <alternativeName>
        <fullName evidence="6">Azo-dye reductase</fullName>
    </alternativeName>
    <alternativeName>
        <fullName evidence="6">FMN-dependent NADH-azo compound oxidoreductase</fullName>
    </alternativeName>
    <alternativeName>
        <fullName evidence="6">FMN-dependent NADH-azoreductase</fullName>
        <ecNumber evidence="6">1.7.1.17</ecNumber>
    </alternativeName>
</protein>
<comment type="catalytic activity">
    <reaction evidence="6">
        <text>2 a quinone + NADH + H(+) = 2 a 1,4-benzosemiquinone + NAD(+)</text>
        <dbReference type="Rhea" id="RHEA:65952"/>
        <dbReference type="ChEBI" id="CHEBI:15378"/>
        <dbReference type="ChEBI" id="CHEBI:57540"/>
        <dbReference type="ChEBI" id="CHEBI:57945"/>
        <dbReference type="ChEBI" id="CHEBI:132124"/>
        <dbReference type="ChEBI" id="CHEBI:134225"/>
    </reaction>
</comment>
<comment type="caution">
    <text evidence="6">Lacks conserved residue(s) required for the propagation of feature annotation.</text>
</comment>
<keyword evidence="2 6" id="KW-0288">FMN</keyword>
<comment type="function">
    <text evidence="6">Quinone reductase that provides resistance to thiol-specific stress caused by electrophilic quinones.</text>
</comment>
<keyword evidence="4 6" id="KW-0520">NAD</keyword>
<name>A0A3R5V5C5_9CLOT</name>
<dbReference type="KEGG" id="cmah:C1I91_02400"/>
<evidence type="ECO:0000256" key="3">
    <source>
        <dbReference type="ARBA" id="ARBA00023002"/>
    </source>
</evidence>
<accession>A0A3R5V5C5</accession>
<sequence length="211" mass="22860">MSKVLYITANPKPIEASYSLSVAEEFINEYKNNNPEDEIINIDVYKNNIPLIDGDVFEAWGKLAEGTAFTDLIEAQQQKVGTLGALVDQFVEADKYVFVSPLWNFGIPPMLKAYIDAVSVAGKTFKYTETGSVGLLSGKKAVHVQARGGIYSVGPAAELELADRYIKAVLGFFGVTDVQSVVVEGANFTPDKAEEIKAAAIANAKEVAKKF</sequence>
<dbReference type="PANTHER" id="PTHR43741">
    <property type="entry name" value="FMN-DEPENDENT NADH-AZOREDUCTASE 1"/>
    <property type="match status" value="1"/>
</dbReference>
<dbReference type="InterPro" id="IPR023048">
    <property type="entry name" value="NADH:quinone_OxRdtase_FMN_depd"/>
</dbReference>
<organism evidence="8 9">
    <name type="scientific">Clostridium manihotivorum</name>
    <dbReference type="NCBI Taxonomy" id="2320868"/>
    <lineage>
        <taxon>Bacteria</taxon>
        <taxon>Bacillati</taxon>
        <taxon>Bacillota</taxon>
        <taxon>Clostridia</taxon>
        <taxon>Eubacteriales</taxon>
        <taxon>Clostridiaceae</taxon>
        <taxon>Clostridium</taxon>
    </lineage>
</organism>
<proteinExistence type="inferred from homology"/>
<dbReference type="EC" id="1.7.1.17" evidence="6"/>
<evidence type="ECO:0000313" key="8">
    <source>
        <dbReference type="EMBL" id="QAA30605.1"/>
    </source>
</evidence>
<dbReference type="EC" id="1.6.5.-" evidence="6"/>
<dbReference type="Gene3D" id="3.40.50.360">
    <property type="match status" value="1"/>
</dbReference>
<keyword evidence="3 6" id="KW-0560">Oxidoreductase</keyword>
<comment type="subunit">
    <text evidence="6">Homodimer.</text>
</comment>
<comment type="similarity">
    <text evidence="6">Belongs to the azoreductase type 1 family.</text>
</comment>
<evidence type="ECO:0000256" key="1">
    <source>
        <dbReference type="ARBA" id="ARBA00022630"/>
    </source>
</evidence>